<organism evidence="2 3">
    <name type="scientific">Athelia psychrophila</name>
    <dbReference type="NCBI Taxonomy" id="1759441"/>
    <lineage>
        <taxon>Eukaryota</taxon>
        <taxon>Fungi</taxon>
        <taxon>Dikarya</taxon>
        <taxon>Basidiomycota</taxon>
        <taxon>Agaricomycotina</taxon>
        <taxon>Agaricomycetes</taxon>
        <taxon>Agaricomycetidae</taxon>
        <taxon>Atheliales</taxon>
        <taxon>Atheliaceae</taxon>
        <taxon>Athelia</taxon>
    </lineage>
</organism>
<dbReference type="EMBL" id="KV417515">
    <property type="protein sequence ID" value="KZP26333.1"/>
    <property type="molecule type" value="Genomic_DNA"/>
</dbReference>
<sequence length="214" mass="23781">MPRAMHPSTAAPPYYQDHFKLEVAIAFDSAQLLQVSQSLMQIPVHISNIASRSDEPLFSILLRLSTLALSAALFILSAVEVGLSGYWWFFIPSTVYLAWQTCILVLAHRGVKITLPVAITLDLLMWLSAMIFILFSFMVNAGFTYECDEPGGGYGGVCEDYWTAFRLSIASEVITGIILVIHFILFVRDIMVLRRAKRAAAKNFVELAGHSYAA</sequence>
<keyword evidence="3" id="KW-1185">Reference proteome</keyword>
<name>A0A166PQE1_9AGAM</name>
<keyword evidence="1" id="KW-0812">Transmembrane</keyword>
<keyword evidence="1" id="KW-0472">Membrane</keyword>
<reference evidence="2 3" key="1">
    <citation type="journal article" date="2016" name="Mol. Biol. Evol.">
        <title>Comparative Genomics of Early-Diverging Mushroom-Forming Fungi Provides Insights into the Origins of Lignocellulose Decay Capabilities.</title>
        <authorList>
            <person name="Nagy L.G."/>
            <person name="Riley R."/>
            <person name="Tritt A."/>
            <person name="Adam C."/>
            <person name="Daum C."/>
            <person name="Floudas D."/>
            <person name="Sun H."/>
            <person name="Yadav J.S."/>
            <person name="Pangilinan J."/>
            <person name="Larsson K.H."/>
            <person name="Matsuura K."/>
            <person name="Barry K."/>
            <person name="Labutti K."/>
            <person name="Kuo R."/>
            <person name="Ohm R.A."/>
            <person name="Bhattacharya S.S."/>
            <person name="Shirouzu T."/>
            <person name="Yoshinaga Y."/>
            <person name="Martin F.M."/>
            <person name="Grigoriev I.V."/>
            <person name="Hibbett D.S."/>
        </authorList>
    </citation>
    <scope>NUCLEOTIDE SEQUENCE [LARGE SCALE GENOMIC DNA]</scope>
    <source>
        <strain evidence="2 3">CBS 109695</strain>
    </source>
</reference>
<keyword evidence="1" id="KW-1133">Transmembrane helix</keyword>
<dbReference type="Proteomes" id="UP000076532">
    <property type="component" value="Unassembled WGS sequence"/>
</dbReference>
<evidence type="ECO:0000256" key="1">
    <source>
        <dbReference type="SAM" id="Phobius"/>
    </source>
</evidence>
<feature type="transmembrane region" description="Helical" evidence="1">
    <location>
        <begin position="85"/>
        <end position="107"/>
    </location>
</feature>
<feature type="transmembrane region" description="Helical" evidence="1">
    <location>
        <begin position="119"/>
        <end position="143"/>
    </location>
</feature>
<accession>A0A166PQE1</accession>
<protein>
    <recommendedName>
        <fullName evidence="4">MARVEL domain-containing protein</fullName>
    </recommendedName>
</protein>
<evidence type="ECO:0000313" key="3">
    <source>
        <dbReference type="Proteomes" id="UP000076532"/>
    </source>
</evidence>
<evidence type="ECO:0008006" key="4">
    <source>
        <dbReference type="Google" id="ProtNLM"/>
    </source>
</evidence>
<feature type="transmembrane region" description="Helical" evidence="1">
    <location>
        <begin position="60"/>
        <end position="79"/>
    </location>
</feature>
<gene>
    <name evidence="2" type="ORF">FIBSPDRAFT_928762</name>
</gene>
<proteinExistence type="predicted"/>
<dbReference type="AlphaFoldDB" id="A0A166PQE1"/>
<feature type="transmembrane region" description="Helical" evidence="1">
    <location>
        <begin position="163"/>
        <end position="187"/>
    </location>
</feature>
<evidence type="ECO:0000313" key="2">
    <source>
        <dbReference type="EMBL" id="KZP26333.1"/>
    </source>
</evidence>